<dbReference type="OrthoDB" id="9804790at2"/>
<dbReference type="EMBL" id="JGZI01000008">
    <property type="protein sequence ID" value="KFI82931.1"/>
    <property type="molecule type" value="Genomic_DNA"/>
</dbReference>
<dbReference type="CDD" id="cd19132">
    <property type="entry name" value="AKR_AKR5D1_E1"/>
    <property type="match status" value="1"/>
</dbReference>
<evidence type="ECO:0000259" key="8">
    <source>
        <dbReference type="Pfam" id="PF00248"/>
    </source>
</evidence>
<evidence type="ECO:0000256" key="3">
    <source>
        <dbReference type="ARBA" id="ARBA00023002"/>
    </source>
</evidence>
<dbReference type="FunFam" id="3.20.20.100:FF:000002">
    <property type="entry name" value="2,5-diketo-D-gluconic acid reductase A"/>
    <property type="match status" value="1"/>
</dbReference>
<evidence type="ECO:0000256" key="6">
    <source>
        <dbReference type="PIRSR" id="PIRSR000097-3"/>
    </source>
</evidence>
<accession>A0A087CI31</accession>
<evidence type="ECO:0000256" key="5">
    <source>
        <dbReference type="PIRSR" id="PIRSR000097-2"/>
    </source>
</evidence>
<feature type="active site" description="Proton donor" evidence="4">
    <location>
        <position position="56"/>
    </location>
</feature>
<dbReference type="STRING" id="218140.BPSY_0722"/>
<dbReference type="SUPFAM" id="SSF51430">
    <property type="entry name" value="NAD(P)-linked oxidoreductase"/>
    <property type="match status" value="1"/>
</dbReference>
<feature type="domain" description="NADP-dependent oxidoreductase" evidence="8">
    <location>
        <begin position="23"/>
        <end position="265"/>
    </location>
</feature>
<comment type="caution">
    <text evidence="9">The sequence shown here is derived from an EMBL/GenBank/DDBJ whole genome shotgun (WGS) entry which is preliminary data.</text>
</comment>
<feature type="binding site" evidence="5">
    <location>
        <position position="114"/>
    </location>
    <ligand>
        <name>substrate</name>
    </ligand>
</feature>
<dbReference type="RefSeq" id="WP_100841121.1">
    <property type="nucleotide sequence ID" value="NZ_JGZI01000008.1"/>
</dbReference>
<feature type="site" description="Lowers pKa of active site Tyr" evidence="6">
    <location>
        <position position="81"/>
    </location>
</feature>
<dbReference type="InterPro" id="IPR020471">
    <property type="entry name" value="AKR"/>
</dbReference>
<protein>
    <submittedName>
        <fullName evidence="9">Aldo/keto diketogulonate reductase</fullName>
        <ecNumber evidence="9">1.1.1.274</ecNumber>
    </submittedName>
</protein>
<name>A0A087CI31_9BIFI</name>
<comment type="similarity">
    <text evidence="1">Belongs to the aldo/keto reductase family.</text>
</comment>
<keyword evidence="3 9" id="KW-0560">Oxidoreductase</keyword>
<feature type="compositionally biased region" description="Basic and acidic residues" evidence="7">
    <location>
        <begin position="270"/>
        <end position="284"/>
    </location>
</feature>
<dbReference type="PANTHER" id="PTHR43827">
    <property type="entry name" value="2,5-DIKETO-D-GLUCONIC ACID REDUCTASE"/>
    <property type="match status" value="1"/>
</dbReference>
<dbReference type="Proteomes" id="UP000029050">
    <property type="component" value="Unassembled WGS sequence"/>
</dbReference>
<evidence type="ECO:0000256" key="2">
    <source>
        <dbReference type="ARBA" id="ARBA00022857"/>
    </source>
</evidence>
<keyword evidence="10" id="KW-1185">Reference proteome</keyword>
<dbReference type="PROSITE" id="PS00798">
    <property type="entry name" value="ALDOKETO_REDUCTASE_1"/>
    <property type="match status" value="1"/>
</dbReference>
<organism evidence="9 10">
    <name type="scientific">Bifidobacterium psychraerophilum</name>
    <dbReference type="NCBI Taxonomy" id="218140"/>
    <lineage>
        <taxon>Bacteria</taxon>
        <taxon>Bacillati</taxon>
        <taxon>Actinomycetota</taxon>
        <taxon>Actinomycetes</taxon>
        <taxon>Bifidobacteriales</taxon>
        <taxon>Bifidobacteriaceae</taxon>
        <taxon>Bifidobacterium</taxon>
    </lineage>
</organism>
<feature type="region of interest" description="Disordered" evidence="7">
    <location>
        <begin position="265"/>
        <end position="284"/>
    </location>
</feature>
<reference evidence="9 10" key="1">
    <citation type="submission" date="2014-03" db="EMBL/GenBank/DDBJ databases">
        <title>Genomics of Bifidobacteria.</title>
        <authorList>
            <person name="Ventura M."/>
            <person name="Milani C."/>
            <person name="Lugli G.A."/>
        </authorList>
    </citation>
    <scope>NUCLEOTIDE SEQUENCE [LARGE SCALE GENOMIC DNA]</scope>
    <source>
        <strain evidence="9 10">LMG 21775</strain>
    </source>
</reference>
<dbReference type="PRINTS" id="PR00069">
    <property type="entry name" value="ALDKETRDTASE"/>
</dbReference>
<dbReference type="PANTHER" id="PTHR43827:SF3">
    <property type="entry name" value="NADP-DEPENDENT OXIDOREDUCTASE DOMAIN-CONTAINING PROTEIN"/>
    <property type="match status" value="1"/>
</dbReference>
<dbReference type="InterPro" id="IPR023210">
    <property type="entry name" value="NADP_OxRdtase_dom"/>
</dbReference>
<evidence type="ECO:0000256" key="1">
    <source>
        <dbReference type="ARBA" id="ARBA00007905"/>
    </source>
</evidence>
<dbReference type="InterPro" id="IPR036812">
    <property type="entry name" value="NAD(P)_OxRdtase_dom_sf"/>
</dbReference>
<dbReference type="GeneID" id="98299932"/>
<proteinExistence type="inferred from homology"/>
<sequence>MTSSETQALPDRKANDGLILPAIGFGTYKLRGFEGSKAIESALDNGYRLLDSAVNYDNEGTVGAAVKNSGVAREDIIITSKLPGRYHNHDQAVETVEESLLRMDLDYIDLYLIHWPNPLEDQYVEAWETLLELKERGLLRHVGVSNFLPEHIDRLVKATNVTPAVNQIQLHPYWQQRELKAYDDEHGIITEAWSPLRRGGETVKDPAIVAVADKHGVTPTQVVLRWHVEYGDIPIPKSATPSRQLENLDVMGFAFDDEDRAAFAAMDSPDGSRGDFDPRSHQEM</sequence>
<evidence type="ECO:0000256" key="4">
    <source>
        <dbReference type="PIRSR" id="PIRSR000097-1"/>
    </source>
</evidence>
<dbReference type="PIRSF" id="PIRSF000097">
    <property type="entry name" value="AKR"/>
    <property type="match status" value="1"/>
</dbReference>
<evidence type="ECO:0000313" key="9">
    <source>
        <dbReference type="EMBL" id="KFI82931.1"/>
    </source>
</evidence>
<evidence type="ECO:0000256" key="7">
    <source>
        <dbReference type="SAM" id="MobiDB-lite"/>
    </source>
</evidence>
<dbReference type="GO" id="GO:0050580">
    <property type="term" value="F:2,5-didehydrogluconate reductase activity"/>
    <property type="evidence" value="ECO:0007669"/>
    <property type="project" value="UniProtKB-EC"/>
</dbReference>
<dbReference type="eggNOG" id="COG0656">
    <property type="taxonomic scope" value="Bacteria"/>
</dbReference>
<evidence type="ECO:0000313" key="10">
    <source>
        <dbReference type="Proteomes" id="UP000029050"/>
    </source>
</evidence>
<dbReference type="Gene3D" id="3.20.20.100">
    <property type="entry name" value="NADP-dependent oxidoreductase domain"/>
    <property type="match status" value="1"/>
</dbReference>
<dbReference type="InterPro" id="IPR018170">
    <property type="entry name" value="Aldo/ket_reductase_CS"/>
</dbReference>
<dbReference type="Pfam" id="PF00248">
    <property type="entry name" value="Aldo_ket_red"/>
    <property type="match status" value="1"/>
</dbReference>
<keyword evidence="2" id="KW-0521">NADP</keyword>
<dbReference type="EC" id="1.1.1.274" evidence="9"/>
<dbReference type="AlphaFoldDB" id="A0A087CI31"/>
<dbReference type="PROSITE" id="PS00063">
    <property type="entry name" value="ALDOKETO_REDUCTASE_3"/>
    <property type="match status" value="1"/>
</dbReference>
<gene>
    <name evidence="9" type="ORF">BPSY_0722</name>
</gene>